<name>A0A6I4T2P7_9SPHN</name>
<feature type="transmembrane region" description="Helical" evidence="2">
    <location>
        <begin position="278"/>
        <end position="298"/>
    </location>
</feature>
<feature type="region of interest" description="Disordered" evidence="1">
    <location>
        <begin position="1"/>
        <end position="37"/>
    </location>
</feature>
<comment type="caution">
    <text evidence="3">The sequence shown here is derived from an EMBL/GenBank/DDBJ whole genome shotgun (WGS) entry which is preliminary data.</text>
</comment>
<evidence type="ECO:0000313" key="3">
    <source>
        <dbReference type="EMBL" id="MXO65126.1"/>
    </source>
</evidence>
<evidence type="ECO:0000256" key="1">
    <source>
        <dbReference type="SAM" id="MobiDB-lite"/>
    </source>
</evidence>
<sequence>MNDISDASGTPGAGAASTKADAPAAAPHDSNGEIGPDGHTHEHNCLNCGTQLIGSHCHACGQHAHVHKTLGAFWHDLLHGALHFEGKIWHTLPLLAWRPGQLTRRYIDGERARFVSPMALFLFAIFLIFAMFQVAGIAPPATLNATPGVVREFETARDTLEQRRDRARKELSALPANDSGRAKLQQQLAEAEAGLTAFDTTQPLITQDGRTGMGEWHSGWKRLDKGIHKAIHNPGLAMYKLQANSYKFSWLLIPLSLPFMWLLFFWKRRFGLYDHAIFVTYSLSFMSLLFVTLSILGLSGVSGYVLTIIGATAAFWHIGRQLRGTYALSHFSALWRLIMMCVFITIIVVIFVALLLLLGLL</sequence>
<keyword evidence="2" id="KW-0812">Transmembrane</keyword>
<dbReference type="Pfam" id="PF12412">
    <property type="entry name" value="DUF3667"/>
    <property type="match status" value="1"/>
</dbReference>
<dbReference type="AlphaFoldDB" id="A0A6I4T2P7"/>
<evidence type="ECO:0000313" key="4">
    <source>
        <dbReference type="Proteomes" id="UP000438476"/>
    </source>
</evidence>
<dbReference type="OrthoDB" id="9111327at2"/>
<keyword evidence="4" id="KW-1185">Reference proteome</keyword>
<dbReference type="EMBL" id="WTYT01000002">
    <property type="protein sequence ID" value="MXO65126.1"/>
    <property type="molecule type" value="Genomic_DNA"/>
</dbReference>
<organism evidence="3 4">
    <name type="scientific">Altericroceibacterium endophyticum</name>
    <dbReference type="NCBI Taxonomy" id="1808508"/>
    <lineage>
        <taxon>Bacteria</taxon>
        <taxon>Pseudomonadati</taxon>
        <taxon>Pseudomonadota</taxon>
        <taxon>Alphaproteobacteria</taxon>
        <taxon>Sphingomonadales</taxon>
        <taxon>Erythrobacteraceae</taxon>
        <taxon>Altericroceibacterium</taxon>
    </lineage>
</organism>
<feature type="compositionally biased region" description="Low complexity" evidence="1">
    <location>
        <begin position="1"/>
        <end position="26"/>
    </location>
</feature>
<evidence type="ECO:0000256" key="2">
    <source>
        <dbReference type="SAM" id="Phobius"/>
    </source>
</evidence>
<feature type="transmembrane region" description="Helical" evidence="2">
    <location>
        <begin position="304"/>
        <end position="322"/>
    </location>
</feature>
<proteinExistence type="predicted"/>
<dbReference type="RefSeq" id="WP_160735559.1">
    <property type="nucleotide sequence ID" value="NZ_WTYT01000002.1"/>
</dbReference>
<dbReference type="InterPro" id="IPR022134">
    <property type="entry name" value="DUF3667"/>
</dbReference>
<dbReference type="Proteomes" id="UP000438476">
    <property type="component" value="Unassembled WGS sequence"/>
</dbReference>
<feature type="transmembrane region" description="Helical" evidence="2">
    <location>
        <begin position="114"/>
        <end position="138"/>
    </location>
</feature>
<gene>
    <name evidence="3" type="ORF">GRI91_05110</name>
</gene>
<keyword evidence="2" id="KW-1133">Transmembrane helix</keyword>
<accession>A0A6I4T2P7</accession>
<reference evidence="3 4" key="1">
    <citation type="submission" date="2019-12" db="EMBL/GenBank/DDBJ databases">
        <title>Genomic-based taxomic classification of the family Erythrobacteraceae.</title>
        <authorList>
            <person name="Xu L."/>
        </authorList>
    </citation>
    <scope>NUCLEOTIDE SEQUENCE [LARGE SCALE GENOMIC DNA]</scope>
    <source>
        <strain evidence="3 4">LMG 29518</strain>
    </source>
</reference>
<keyword evidence="2" id="KW-0472">Membrane</keyword>
<feature type="transmembrane region" description="Helical" evidence="2">
    <location>
        <begin position="248"/>
        <end position="266"/>
    </location>
</feature>
<protein>
    <submittedName>
        <fullName evidence="3">DUF3667 domain-containing protein</fullName>
    </submittedName>
</protein>
<feature type="transmembrane region" description="Helical" evidence="2">
    <location>
        <begin position="334"/>
        <end position="358"/>
    </location>
</feature>